<accession>A0ABQ9UEP9</accession>
<evidence type="ECO:0000313" key="3">
    <source>
        <dbReference type="Proteomes" id="UP001266305"/>
    </source>
</evidence>
<keyword evidence="3" id="KW-1185">Reference proteome</keyword>
<dbReference type="EMBL" id="JASSZA010000013">
    <property type="protein sequence ID" value="KAK2095495.1"/>
    <property type="molecule type" value="Genomic_DNA"/>
</dbReference>
<reference evidence="2 3" key="1">
    <citation type="submission" date="2023-05" db="EMBL/GenBank/DDBJ databases">
        <title>B98-5 Cell Line De Novo Hybrid Assembly: An Optical Mapping Approach.</title>
        <authorList>
            <person name="Kananen K."/>
            <person name="Auerbach J.A."/>
            <person name="Kautto E."/>
            <person name="Blachly J.S."/>
        </authorList>
    </citation>
    <scope>NUCLEOTIDE SEQUENCE [LARGE SCALE GENOMIC DNA]</scope>
    <source>
        <strain evidence="2">B95-8</strain>
        <tissue evidence="2">Cell line</tissue>
    </source>
</reference>
<evidence type="ECO:0000256" key="1">
    <source>
        <dbReference type="SAM" id="MobiDB-lite"/>
    </source>
</evidence>
<feature type="region of interest" description="Disordered" evidence="1">
    <location>
        <begin position="69"/>
        <end position="138"/>
    </location>
</feature>
<name>A0ABQ9UEP9_SAGOE</name>
<evidence type="ECO:0000313" key="2">
    <source>
        <dbReference type="EMBL" id="KAK2095495.1"/>
    </source>
</evidence>
<gene>
    <name evidence="2" type="ORF">P7K49_026911</name>
</gene>
<feature type="compositionally biased region" description="Basic and acidic residues" evidence="1">
    <location>
        <begin position="69"/>
        <end position="78"/>
    </location>
</feature>
<comment type="caution">
    <text evidence="2">The sequence shown here is derived from an EMBL/GenBank/DDBJ whole genome shotgun (WGS) entry which is preliminary data.</text>
</comment>
<sequence>MVSPKLNSLIMKPYSQAAALDFCASAHFLPVVFVQCHDPIELPLQALVHAHPLNCCKLSGCLRKTVARDVDSEDHGRGGSEGWSLQYAPEQSDTQRAELTSDKDMYLDNSSIEDASGVYPIDDDDYASASGSELRGLA</sequence>
<feature type="compositionally biased region" description="Basic and acidic residues" evidence="1">
    <location>
        <begin position="93"/>
        <end position="106"/>
    </location>
</feature>
<organism evidence="2 3">
    <name type="scientific">Saguinus oedipus</name>
    <name type="common">Cotton-top tamarin</name>
    <name type="synonym">Oedipomidas oedipus</name>
    <dbReference type="NCBI Taxonomy" id="9490"/>
    <lineage>
        <taxon>Eukaryota</taxon>
        <taxon>Metazoa</taxon>
        <taxon>Chordata</taxon>
        <taxon>Craniata</taxon>
        <taxon>Vertebrata</taxon>
        <taxon>Euteleostomi</taxon>
        <taxon>Mammalia</taxon>
        <taxon>Eutheria</taxon>
        <taxon>Euarchontoglires</taxon>
        <taxon>Primates</taxon>
        <taxon>Haplorrhini</taxon>
        <taxon>Platyrrhini</taxon>
        <taxon>Cebidae</taxon>
        <taxon>Callitrichinae</taxon>
        <taxon>Saguinus</taxon>
    </lineage>
</organism>
<protein>
    <submittedName>
        <fullName evidence="2">Uncharacterized protein</fullName>
    </submittedName>
</protein>
<proteinExistence type="predicted"/>
<dbReference type="Proteomes" id="UP001266305">
    <property type="component" value="Unassembled WGS sequence"/>
</dbReference>